<accession>A0A183I2L1</accession>
<name>A0A183I2L1_9BILA</name>
<organism evidence="3">
    <name type="scientific">Onchocerca flexuosa</name>
    <dbReference type="NCBI Taxonomy" id="387005"/>
    <lineage>
        <taxon>Eukaryota</taxon>
        <taxon>Metazoa</taxon>
        <taxon>Ecdysozoa</taxon>
        <taxon>Nematoda</taxon>
        <taxon>Chromadorea</taxon>
        <taxon>Rhabditida</taxon>
        <taxon>Spirurina</taxon>
        <taxon>Spiruromorpha</taxon>
        <taxon>Filarioidea</taxon>
        <taxon>Onchocercidae</taxon>
        <taxon>Onchocerca</taxon>
    </lineage>
</organism>
<reference evidence="3" key="1">
    <citation type="submission" date="2016-06" db="UniProtKB">
        <authorList>
            <consortium name="WormBaseParasite"/>
        </authorList>
    </citation>
    <scope>IDENTIFICATION</scope>
</reference>
<evidence type="ECO:0000313" key="2">
    <source>
        <dbReference type="Proteomes" id="UP000267606"/>
    </source>
</evidence>
<dbReference type="Proteomes" id="UP000267606">
    <property type="component" value="Unassembled WGS sequence"/>
</dbReference>
<evidence type="ECO:0000313" key="3">
    <source>
        <dbReference type="WBParaSite" id="OFLC_0001397401-mRNA-1"/>
    </source>
</evidence>
<dbReference type="EMBL" id="UZAJ01040508">
    <property type="protein sequence ID" value="VDP15162.1"/>
    <property type="molecule type" value="Genomic_DNA"/>
</dbReference>
<protein>
    <submittedName>
        <fullName evidence="1 3">Uncharacterized protein</fullName>
    </submittedName>
</protein>
<dbReference type="AlphaFoldDB" id="A0A183I2L1"/>
<proteinExistence type="predicted"/>
<evidence type="ECO:0000313" key="1">
    <source>
        <dbReference type="EMBL" id="VDP15162.1"/>
    </source>
</evidence>
<reference evidence="1 2" key="2">
    <citation type="submission" date="2018-11" db="EMBL/GenBank/DDBJ databases">
        <authorList>
            <consortium name="Pathogen Informatics"/>
        </authorList>
    </citation>
    <scope>NUCLEOTIDE SEQUENCE [LARGE SCALE GENOMIC DNA]</scope>
</reference>
<gene>
    <name evidence="1" type="ORF">OFLC_LOCUS13973</name>
</gene>
<dbReference type="WBParaSite" id="OFLC_0001397401-mRNA-1">
    <property type="protein sequence ID" value="OFLC_0001397401-mRNA-1"/>
    <property type="gene ID" value="OFLC_0001397401"/>
</dbReference>
<keyword evidence="2" id="KW-1185">Reference proteome</keyword>
<sequence length="118" mass="13325">MPGVPMAPKTTSNFLLFVHFNQMGGHLQHTSSSFNISIMKQLIVKERHGTGHGRSTDGDGDGMLRSSRSVMINKVRLISHEARRWRSDKKEEPRKDLKGQNLELELILKSGVFTPTQQ</sequence>